<gene>
    <name evidence="1" type="ORF">AVEN_57566_1</name>
</gene>
<evidence type="ECO:0000313" key="2">
    <source>
        <dbReference type="Proteomes" id="UP000499080"/>
    </source>
</evidence>
<dbReference type="AlphaFoldDB" id="A0A4Y2KNN8"/>
<evidence type="ECO:0000313" key="1">
    <source>
        <dbReference type="EMBL" id="GBN03063.1"/>
    </source>
</evidence>
<keyword evidence="2" id="KW-1185">Reference proteome</keyword>
<accession>A0A4Y2KNN8</accession>
<proteinExistence type="predicted"/>
<protein>
    <submittedName>
        <fullName evidence="1">Uncharacterized protein</fullName>
    </submittedName>
</protein>
<reference evidence="1 2" key="1">
    <citation type="journal article" date="2019" name="Sci. Rep.">
        <title>Orb-weaving spider Araneus ventricosus genome elucidates the spidroin gene catalogue.</title>
        <authorList>
            <person name="Kono N."/>
            <person name="Nakamura H."/>
            <person name="Ohtoshi R."/>
            <person name="Moran D.A.P."/>
            <person name="Shinohara A."/>
            <person name="Yoshida Y."/>
            <person name="Fujiwara M."/>
            <person name="Mori M."/>
            <person name="Tomita M."/>
            <person name="Arakawa K."/>
        </authorList>
    </citation>
    <scope>NUCLEOTIDE SEQUENCE [LARGE SCALE GENOMIC DNA]</scope>
</reference>
<organism evidence="1 2">
    <name type="scientific">Araneus ventricosus</name>
    <name type="common">Orbweaver spider</name>
    <name type="synonym">Epeira ventricosa</name>
    <dbReference type="NCBI Taxonomy" id="182803"/>
    <lineage>
        <taxon>Eukaryota</taxon>
        <taxon>Metazoa</taxon>
        <taxon>Ecdysozoa</taxon>
        <taxon>Arthropoda</taxon>
        <taxon>Chelicerata</taxon>
        <taxon>Arachnida</taxon>
        <taxon>Araneae</taxon>
        <taxon>Araneomorphae</taxon>
        <taxon>Entelegynae</taxon>
        <taxon>Araneoidea</taxon>
        <taxon>Araneidae</taxon>
        <taxon>Araneus</taxon>
    </lineage>
</organism>
<dbReference type="EMBL" id="BGPR01004762">
    <property type="protein sequence ID" value="GBN03063.1"/>
    <property type="molecule type" value="Genomic_DNA"/>
</dbReference>
<dbReference type="Proteomes" id="UP000499080">
    <property type="component" value="Unassembled WGS sequence"/>
</dbReference>
<sequence>MVKEFVRGVVKSIVGDRTTKEPNNQSALDIENIKLEKEIELQRLKNQSLPGERTSAALIVDNLIKCIKTLTISVFEKPVKLHLLIASLEEVFAAKEVPNGLQAEILINLLGVEANNVLTYATDE</sequence>
<comment type="caution">
    <text evidence="1">The sequence shown here is derived from an EMBL/GenBank/DDBJ whole genome shotgun (WGS) entry which is preliminary data.</text>
</comment>
<name>A0A4Y2KNN8_ARAVE</name>